<name>A0A0K6SAG2_9ALVE</name>
<dbReference type="EMBL" id="CDMZ01004982">
    <property type="protein sequence ID" value="CUC10663.1"/>
    <property type="molecule type" value="Genomic_DNA"/>
</dbReference>
<accession>A0A0K6SAG2</accession>
<dbReference type="AlphaFoldDB" id="A0A0K6SAG2"/>
<organism evidence="2">
    <name type="scientific">Chromera velia CCMP2878</name>
    <dbReference type="NCBI Taxonomy" id="1169474"/>
    <lineage>
        <taxon>Eukaryota</taxon>
        <taxon>Sar</taxon>
        <taxon>Alveolata</taxon>
        <taxon>Colpodellida</taxon>
        <taxon>Chromeraceae</taxon>
        <taxon>Chromera</taxon>
    </lineage>
</organism>
<feature type="compositionally biased region" description="Low complexity" evidence="1">
    <location>
        <begin position="48"/>
        <end position="64"/>
    </location>
</feature>
<reference evidence="2" key="1">
    <citation type="submission" date="2014-11" db="EMBL/GenBank/DDBJ databases">
        <title>Molecular phylogeny of cliff fern family Woodsiaceae with morphological implications.</title>
        <authorList>
            <person name="Shao Y.-Z."/>
            <person name="Wei R."/>
            <person name="Zhang X.-C."/>
        </authorList>
    </citation>
    <scope>NUCLEOTIDE SEQUENCE</scope>
</reference>
<dbReference type="VEuPathDB" id="CryptoDB:Cvel_10710"/>
<dbReference type="PhylomeDB" id="A0A0K6SAG2"/>
<protein>
    <submittedName>
        <fullName evidence="2">Uncharacterized protein</fullName>
    </submittedName>
</protein>
<evidence type="ECO:0000256" key="1">
    <source>
        <dbReference type="SAM" id="MobiDB-lite"/>
    </source>
</evidence>
<feature type="region of interest" description="Disordered" evidence="1">
    <location>
        <begin position="46"/>
        <end position="65"/>
    </location>
</feature>
<gene>
    <name evidence="2" type="ORF">Cvel_10710.t2.CR1</name>
</gene>
<proteinExistence type="predicted"/>
<evidence type="ECO:0000313" key="2">
    <source>
        <dbReference type="EMBL" id="CUC10663.1"/>
    </source>
</evidence>
<sequence>MKGLVEEGALSKAASRLQSLGVAPATVATFRKMAGMFPRRATPLRLRQVQQTQSQSQSQSQSPSFTLSRENLLEVVQSAPRGGAMFCTEERRPGVKSPSDCGGGYLTKLVYLTRIMGDVMQRADWAAADRELGESWARVMGFSPMEWGQVSEQAYLPQYQEGLGLTCFDTTAAAGLVGSCAITLEAVVARLAGQSFLGLAVSVQDHRQAFLSLPWLVACKDALEDTFKRAQRMTKDIKLKADHPLYKPWDDQSQRWWSHGDWLGLSIPEMRRAGVCACGAALDVRGHHAQKCPNGGGVVWRHEQVKGAFMEILWGLRHTHVLEETTFGHLGVAIDSRFPDRRHKRVDIFASLSTDDTMVADVSVTFPISFDAARLRTRAKTAGAAARTRSEEKIRKYAAAVRSVGLRFIPLVFESFGRPDKETVSFVKELVTVAMNRAGVVSEGSINTVRSRLTDRYWKILGCTLQRYVAINILTSAFHDRGQRGPFQPASLLGRELSTQLSHNWEVFVQGGAE</sequence>